<dbReference type="EMBL" id="FOYL01000001">
    <property type="protein sequence ID" value="SFQ99790.1"/>
    <property type="molecule type" value="Genomic_DNA"/>
</dbReference>
<name>A0A1I6D2Y9_9PSEU</name>
<proteinExistence type="predicted"/>
<reference evidence="2" key="1">
    <citation type="submission" date="2016-10" db="EMBL/GenBank/DDBJ databases">
        <authorList>
            <person name="Varghese N."/>
            <person name="Submissions S."/>
        </authorList>
    </citation>
    <scope>NUCLEOTIDE SEQUENCE [LARGE SCALE GENOMIC DNA]</scope>
    <source>
        <strain evidence="2">DSM 44232</strain>
    </source>
</reference>
<sequence length="325" mass="36355">MTGPHVHKGPHVDATWDDVVETMHEAMTGDHMLCHLGHYTDGQMDVAVDVLGRRPDHPECHRDEYVRTARRLSTFVSELERELLPVRTGSLIRVVLQAATGAVYCDAVVPDQHVIAFIRNGEQPEPVTWSEVPLVRLADRRTTKVATSLRLRLSRQALNLGGWLTERLPDADADPALVPVAPPGAVHTSGDLGGPIPEQCQKVVDPRDLHLVSWWVDDEPVFTVDVFDDPKVRRFFNKSISVAQRRRFYDALGGRLPSIVTQFGRMCRESLGGRLERAVLDVEQGAIYYLRVRARQYLVGVTLNQNEVSPSDDKIARLGVTVRSL</sequence>
<dbReference type="Proteomes" id="UP000198583">
    <property type="component" value="Unassembled WGS sequence"/>
</dbReference>
<keyword evidence="2" id="KW-1185">Reference proteome</keyword>
<organism evidence="1 2">
    <name type="scientific">Lentzea waywayandensis</name>
    <dbReference type="NCBI Taxonomy" id="84724"/>
    <lineage>
        <taxon>Bacteria</taxon>
        <taxon>Bacillati</taxon>
        <taxon>Actinomycetota</taxon>
        <taxon>Actinomycetes</taxon>
        <taxon>Pseudonocardiales</taxon>
        <taxon>Pseudonocardiaceae</taxon>
        <taxon>Lentzea</taxon>
    </lineage>
</organism>
<dbReference type="AlphaFoldDB" id="A0A1I6D2Y9"/>
<evidence type="ECO:0000313" key="1">
    <source>
        <dbReference type="EMBL" id="SFQ99790.1"/>
    </source>
</evidence>
<dbReference type="OrthoDB" id="3354731at2"/>
<accession>A0A1I6D2Y9</accession>
<dbReference type="STRING" id="84724.SAMN04488564_101928"/>
<evidence type="ECO:0000313" key="2">
    <source>
        <dbReference type="Proteomes" id="UP000198583"/>
    </source>
</evidence>
<protein>
    <submittedName>
        <fullName evidence="1">Uncharacterized protein</fullName>
    </submittedName>
</protein>
<gene>
    <name evidence="1" type="ORF">SAMN04488564_101928</name>
</gene>
<dbReference type="RefSeq" id="WP_143138498.1">
    <property type="nucleotide sequence ID" value="NZ_FOYL01000001.1"/>
</dbReference>